<organism evidence="2 3">
    <name type="scientific">Pristionchus mayeri</name>
    <dbReference type="NCBI Taxonomy" id="1317129"/>
    <lineage>
        <taxon>Eukaryota</taxon>
        <taxon>Metazoa</taxon>
        <taxon>Ecdysozoa</taxon>
        <taxon>Nematoda</taxon>
        <taxon>Chromadorea</taxon>
        <taxon>Rhabditida</taxon>
        <taxon>Rhabditina</taxon>
        <taxon>Diplogasteromorpha</taxon>
        <taxon>Diplogasteroidea</taxon>
        <taxon>Neodiplogasteridae</taxon>
        <taxon>Pristionchus</taxon>
    </lineage>
</organism>
<sequence length="81" mass="8512">NLVDAHQAANRPRSAPPVILLPPSPSGFFPSIQSDAFPSPGSTQLASLSIATVSQQAGCSSTPSRRDYQERLQAPPRSIAL</sequence>
<gene>
    <name evidence="2" type="ORF">PMAYCL1PPCAC_18256</name>
</gene>
<feature type="non-terminal residue" evidence="2">
    <location>
        <position position="1"/>
    </location>
</feature>
<feature type="region of interest" description="Disordered" evidence="1">
    <location>
        <begin position="57"/>
        <end position="81"/>
    </location>
</feature>
<reference evidence="3" key="1">
    <citation type="submission" date="2022-10" db="EMBL/GenBank/DDBJ databases">
        <title>Genome assembly of Pristionchus species.</title>
        <authorList>
            <person name="Yoshida K."/>
            <person name="Sommer R.J."/>
        </authorList>
    </citation>
    <scope>NUCLEOTIDE SEQUENCE [LARGE SCALE GENOMIC DNA]</scope>
    <source>
        <strain evidence="3">RS5460</strain>
    </source>
</reference>
<proteinExistence type="predicted"/>
<name>A0AAN5I1V4_9BILA</name>
<accession>A0AAN5I1V4</accession>
<dbReference type="AlphaFoldDB" id="A0AAN5I1V4"/>
<comment type="caution">
    <text evidence="2">The sequence shown here is derived from an EMBL/GenBank/DDBJ whole genome shotgun (WGS) entry which is preliminary data.</text>
</comment>
<keyword evidence="3" id="KW-1185">Reference proteome</keyword>
<dbReference type="EMBL" id="BTRK01000004">
    <property type="protein sequence ID" value="GMR48061.1"/>
    <property type="molecule type" value="Genomic_DNA"/>
</dbReference>
<protein>
    <submittedName>
        <fullName evidence="2">Uncharacterized protein</fullName>
    </submittedName>
</protein>
<dbReference type="Proteomes" id="UP001328107">
    <property type="component" value="Unassembled WGS sequence"/>
</dbReference>
<evidence type="ECO:0000313" key="3">
    <source>
        <dbReference type="Proteomes" id="UP001328107"/>
    </source>
</evidence>
<evidence type="ECO:0000256" key="1">
    <source>
        <dbReference type="SAM" id="MobiDB-lite"/>
    </source>
</evidence>
<evidence type="ECO:0000313" key="2">
    <source>
        <dbReference type="EMBL" id="GMR48061.1"/>
    </source>
</evidence>